<dbReference type="OrthoDB" id="9812260at2"/>
<dbReference type="PATRIC" id="fig|1212765.3.peg.689"/>
<dbReference type="AlphaFoldDB" id="I7BJZ2"/>
<dbReference type="EMBL" id="CP003731">
    <property type="protein sequence ID" value="AFO52188.1"/>
    <property type="molecule type" value="Genomic_DNA"/>
</dbReference>
<dbReference type="KEGG" id="mhl:MHLP_03040"/>
<proteinExistence type="predicted"/>
<dbReference type="Proteomes" id="UP000006502">
    <property type="component" value="Chromosome"/>
</dbReference>
<dbReference type="STRING" id="1212765.MHLP_03040"/>
<organism evidence="1 2">
    <name type="scientific">Mycoplasma haematolamae (strain Purdue)</name>
    <dbReference type="NCBI Taxonomy" id="1212765"/>
    <lineage>
        <taxon>Bacteria</taxon>
        <taxon>Bacillati</taxon>
        <taxon>Mycoplasmatota</taxon>
        <taxon>Mollicutes</taxon>
        <taxon>Mycoplasmataceae</taxon>
        <taxon>Mycoplasma</taxon>
    </lineage>
</organism>
<name>I7BJZ2_MYCHA</name>
<gene>
    <name evidence="1" type="ordered locus">MHLP_03040</name>
</gene>
<evidence type="ECO:0000313" key="2">
    <source>
        <dbReference type="Proteomes" id="UP000006502"/>
    </source>
</evidence>
<dbReference type="HOGENOM" id="CLU_137333_0_0_14"/>
<keyword evidence="2" id="KW-1185">Reference proteome</keyword>
<reference evidence="2" key="2">
    <citation type="submission" date="2012-07" db="EMBL/GenBank/DDBJ databases">
        <title>Complete genome sequence of 'Candidatus Mycoplasma haemolamae'.</title>
        <authorList>
            <person name="Guimaraes A.M.S."/>
            <person name="Toth B."/>
            <person name="Santos A.P."/>
            <person name="Nascimento N.C."/>
            <person name="Sojka J.E."/>
            <person name="Messick J.B."/>
        </authorList>
    </citation>
    <scope>NUCLEOTIDE SEQUENCE [LARGE SCALE GENOMIC DNA]</scope>
    <source>
        <strain evidence="2">Purdue</strain>
    </source>
</reference>
<protein>
    <submittedName>
        <fullName evidence="1">Uncharacterized protein</fullName>
    </submittedName>
</protein>
<evidence type="ECO:0000313" key="1">
    <source>
        <dbReference type="EMBL" id="AFO52188.1"/>
    </source>
</evidence>
<sequence>MNGFKVAGGVLGLLTLSGSGGTIAYTTLPASASALPNKATENQRQSSVTKPKTKTYTFNFGTDSYKLECPEGSHPDDSLDISEQKHRKLSIYCRWEKEFGRVMYRQEKVFNWEYLNSYTATKPRCEATDAQMTNYSCVNPGKRTVTPINKRVRGYASDNWVRIS</sequence>
<accession>I7BJZ2</accession>
<reference evidence="1 2" key="1">
    <citation type="journal article" date="2012" name="J. Bacteriol.">
        <title>Genome Sequence of "Candidatus Mycoplasma haemolamae" Strain Purdue, a Red Blood Cell Pathogen of Alpacas (Vicugna pacos) and Llamas (Lama glama).</title>
        <authorList>
            <person name="Guimaraes A.M."/>
            <person name="Toth B."/>
            <person name="Santos A.P."/>
            <person name="do Nascimento N.C."/>
            <person name="Kritchevsky J.E."/>
            <person name="Messick J.B."/>
        </authorList>
    </citation>
    <scope>NUCLEOTIDE SEQUENCE [LARGE SCALE GENOMIC DNA]</scope>
    <source>
        <strain evidence="1 2">Purdue</strain>
    </source>
</reference>